<evidence type="ECO:0000256" key="2">
    <source>
        <dbReference type="SAM" id="SignalP"/>
    </source>
</evidence>
<feature type="chain" id="PRO_5038334018" evidence="2">
    <location>
        <begin position="31"/>
        <end position="320"/>
    </location>
</feature>
<name>A0A239M168_9ACTN</name>
<protein>
    <submittedName>
        <fullName evidence="3">Uncharacterized protein</fullName>
    </submittedName>
</protein>
<dbReference type="RefSeq" id="WP_089328346.1">
    <property type="nucleotide sequence ID" value="NZ_FZOR01000025.1"/>
</dbReference>
<reference evidence="3 4" key="1">
    <citation type="submission" date="2017-06" db="EMBL/GenBank/DDBJ databases">
        <authorList>
            <person name="Kim H.J."/>
            <person name="Triplett B.A."/>
        </authorList>
    </citation>
    <scope>NUCLEOTIDE SEQUENCE [LARGE SCALE GENOMIC DNA]</scope>
    <source>
        <strain evidence="3 4">DSM 44715</strain>
    </source>
</reference>
<keyword evidence="4" id="KW-1185">Reference proteome</keyword>
<evidence type="ECO:0000313" key="3">
    <source>
        <dbReference type="EMBL" id="SNT35714.1"/>
    </source>
</evidence>
<dbReference type="Proteomes" id="UP000198318">
    <property type="component" value="Unassembled WGS sequence"/>
</dbReference>
<evidence type="ECO:0000256" key="1">
    <source>
        <dbReference type="SAM" id="MobiDB-lite"/>
    </source>
</evidence>
<organism evidence="3 4">
    <name type="scientific">Actinomadura meyerae</name>
    <dbReference type="NCBI Taxonomy" id="240840"/>
    <lineage>
        <taxon>Bacteria</taxon>
        <taxon>Bacillati</taxon>
        <taxon>Actinomycetota</taxon>
        <taxon>Actinomycetes</taxon>
        <taxon>Streptosporangiales</taxon>
        <taxon>Thermomonosporaceae</taxon>
        <taxon>Actinomadura</taxon>
    </lineage>
</organism>
<proteinExistence type="predicted"/>
<accession>A0A239M168</accession>
<keyword evidence="2" id="KW-0732">Signal</keyword>
<feature type="signal peptide" evidence="2">
    <location>
        <begin position="1"/>
        <end position="30"/>
    </location>
</feature>
<feature type="region of interest" description="Disordered" evidence="1">
    <location>
        <begin position="271"/>
        <end position="307"/>
    </location>
</feature>
<dbReference type="EMBL" id="FZOR01000025">
    <property type="protein sequence ID" value="SNT35714.1"/>
    <property type="molecule type" value="Genomic_DNA"/>
</dbReference>
<sequence>MNRSAKGLLGAAVVAPFAAVLAVAAAPANAHTAAEAAPGPSTALLYDAAAAAHPVTRALPDTAVRTGGQAAEGATGTVDGALRDAPGAFRAAPAAARCKLKPGKTVNDKAGTKLPETSLPVAGQSLGLPRGDCLGAVRRTAAAPAESGGPGGGGLLGDIGDTLAGGTRGTLPDTTLPGARAAGAPVSMAAPGGLDDTVPLDVPNVPAELAAARPAGLPVGSLLFPPRYRYAAPVPSDVVGQAGDTVGEAGAKLDRPRQNVGSVLNVLKAEDAGARRAGGPGPRPASGPLENGPDADPVSMLLGGLTQSGLPVGAPGLPIG</sequence>
<feature type="compositionally biased region" description="Gly residues" evidence="1">
    <location>
        <begin position="148"/>
        <end position="157"/>
    </location>
</feature>
<evidence type="ECO:0000313" key="4">
    <source>
        <dbReference type="Proteomes" id="UP000198318"/>
    </source>
</evidence>
<feature type="region of interest" description="Disordered" evidence="1">
    <location>
        <begin position="143"/>
        <end position="170"/>
    </location>
</feature>
<gene>
    <name evidence="3" type="ORF">SAMN05443665_102517</name>
</gene>
<dbReference type="AlphaFoldDB" id="A0A239M168"/>
<dbReference type="OrthoDB" id="3477410at2"/>